<organism evidence="1 2">
    <name type="scientific">Candidatus Thiomargarita nelsonii</name>
    <dbReference type="NCBI Taxonomy" id="1003181"/>
    <lineage>
        <taxon>Bacteria</taxon>
        <taxon>Pseudomonadati</taxon>
        <taxon>Pseudomonadota</taxon>
        <taxon>Gammaproteobacteria</taxon>
        <taxon>Thiotrichales</taxon>
        <taxon>Thiotrichaceae</taxon>
        <taxon>Thiomargarita</taxon>
    </lineage>
</organism>
<protein>
    <submittedName>
        <fullName evidence="1">Uncharacterized protein</fullName>
    </submittedName>
</protein>
<gene>
    <name evidence="1" type="ORF">THIOM_001454</name>
</gene>
<comment type="caution">
    <text evidence="1">The sequence shown here is derived from an EMBL/GenBank/DDBJ whole genome shotgun (WGS) entry which is preliminary data.</text>
</comment>
<accession>A0A176S409</accession>
<dbReference type="Proteomes" id="UP000076962">
    <property type="component" value="Unassembled WGS sequence"/>
</dbReference>
<dbReference type="EMBL" id="LUTY01000771">
    <property type="protein sequence ID" value="OAD22735.1"/>
    <property type="molecule type" value="Genomic_DNA"/>
</dbReference>
<evidence type="ECO:0000313" key="2">
    <source>
        <dbReference type="Proteomes" id="UP000076962"/>
    </source>
</evidence>
<dbReference type="AlphaFoldDB" id="A0A176S409"/>
<evidence type="ECO:0000313" key="1">
    <source>
        <dbReference type="EMBL" id="OAD22735.1"/>
    </source>
</evidence>
<proteinExistence type="predicted"/>
<reference evidence="1 2" key="1">
    <citation type="submission" date="2016-05" db="EMBL/GenBank/DDBJ databases">
        <title>Single-cell genome of chain-forming Candidatus Thiomargarita nelsonii and comparison to other large sulfur-oxidizing bacteria.</title>
        <authorList>
            <person name="Winkel M."/>
            <person name="Salman V."/>
            <person name="Woyke T."/>
            <person name="Schulz-Vogt H."/>
            <person name="Richter M."/>
            <person name="Flood B."/>
            <person name="Bailey J."/>
            <person name="Amann R."/>
            <person name="Mussmann M."/>
        </authorList>
    </citation>
    <scope>NUCLEOTIDE SEQUENCE [LARGE SCALE GENOMIC DNA]</scope>
    <source>
        <strain evidence="1 2">THI036</strain>
    </source>
</reference>
<keyword evidence="2" id="KW-1185">Reference proteome</keyword>
<sequence>MRAFNDQISVLNHNLSHIESPFITQMVKSITIKTFKLSPFNRIWQTINDYFIRILWYIGKNRI</sequence>
<name>A0A176S409_9GAMM</name>